<evidence type="ECO:0000313" key="4">
    <source>
        <dbReference type="Proteomes" id="UP000001811"/>
    </source>
</evidence>
<protein>
    <submittedName>
        <fullName evidence="3">Uncharacterized protein</fullName>
    </submittedName>
</protein>
<sequence length="392" mass="42642">MPRRGLASALLALLLAAATAAPLVQRPSKQELTRCLAEMVSEMLTLGQAQRGPCMSLLHKENVLFLSEMCESEPYSCVSSERGLLAGDLMKPDEGKPGPSHEARGEVAAAEETHGSEAREQLRRRLLREEEEEQKRGLEETLKDLWQPRLEGAGGPQKRGDEEMGAQVLGRGHRPWQGMERGGGERLQDSPHGQHPQHPQEEEAAEREVRVGGGGEGRGLAHAAGAGPGPPTPRSEPHIAEPRTQQDWGREEAATCPQGLCMRQDAPLLAHYGQAGRQEERPPRPCPGLSQDIAGEQDVTATGGGHPWATQVGHLLLALVLAVGTDLVLVPRANLTSGALSKVPRADYDDFWGDPRPHFRSHQEHDAERLAHVREELRKVSEALGEELKRAG</sequence>
<dbReference type="InParanoid" id="A0A5F9DRA9"/>
<evidence type="ECO:0000313" key="3">
    <source>
        <dbReference type="Ensembl" id="ENSOCUP00000048059.1"/>
    </source>
</evidence>
<dbReference type="GeneTree" id="ENSGT00670000099437"/>
<accession>A0A5F9DRA9</accession>
<feature type="compositionally biased region" description="Basic and acidic residues" evidence="1">
    <location>
        <begin position="198"/>
        <end position="210"/>
    </location>
</feature>
<evidence type="ECO:0000256" key="2">
    <source>
        <dbReference type="SAM" id="SignalP"/>
    </source>
</evidence>
<feature type="compositionally biased region" description="Basic and acidic residues" evidence="1">
    <location>
        <begin position="133"/>
        <end position="143"/>
    </location>
</feature>
<dbReference type="AlphaFoldDB" id="A0A5F9DRA9"/>
<reference evidence="3" key="3">
    <citation type="submission" date="2025-09" db="UniProtKB">
        <authorList>
            <consortium name="Ensembl"/>
        </authorList>
    </citation>
    <scope>IDENTIFICATION</scope>
    <source>
        <strain evidence="3">Thorbecke</strain>
    </source>
</reference>
<feature type="region of interest" description="Disordered" evidence="1">
    <location>
        <begin position="133"/>
        <end position="250"/>
    </location>
</feature>
<feature type="signal peptide" evidence="2">
    <location>
        <begin position="1"/>
        <end position="20"/>
    </location>
</feature>
<reference evidence="3 4" key="1">
    <citation type="journal article" date="2011" name="Nature">
        <title>A high-resolution map of human evolutionary constraint using 29 mammals.</title>
        <authorList>
            <person name="Lindblad-Toh K."/>
            <person name="Garber M."/>
            <person name="Zuk O."/>
            <person name="Lin M.F."/>
            <person name="Parker B.J."/>
            <person name="Washietl S."/>
            <person name="Kheradpour P."/>
            <person name="Ernst J."/>
            <person name="Jordan G."/>
            <person name="Mauceli E."/>
            <person name="Ward L.D."/>
            <person name="Lowe C.B."/>
            <person name="Holloway A.K."/>
            <person name="Clamp M."/>
            <person name="Gnerre S."/>
            <person name="Alfoldi J."/>
            <person name="Beal K."/>
            <person name="Chang J."/>
            <person name="Clawson H."/>
            <person name="Cuff J."/>
            <person name="Di Palma F."/>
            <person name="Fitzgerald S."/>
            <person name="Flicek P."/>
            <person name="Guttman M."/>
            <person name="Hubisz M.J."/>
            <person name="Jaffe D.B."/>
            <person name="Jungreis I."/>
            <person name="Kent W.J."/>
            <person name="Kostka D."/>
            <person name="Lara M."/>
            <person name="Martins A.L."/>
            <person name="Massingham T."/>
            <person name="Moltke I."/>
            <person name="Raney B.J."/>
            <person name="Rasmussen M.D."/>
            <person name="Robinson J."/>
            <person name="Stark A."/>
            <person name="Vilella A.J."/>
            <person name="Wen J."/>
            <person name="Xie X."/>
            <person name="Zody M.C."/>
            <person name="Baldwin J."/>
            <person name="Bloom T."/>
            <person name="Chin C.W."/>
            <person name="Heiman D."/>
            <person name="Nicol R."/>
            <person name="Nusbaum C."/>
            <person name="Young S."/>
            <person name="Wilkinson J."/>
            <person name="Worley K.C."/>
            <person name="Kovar C.L."/>
            <person name="Muzny D.M."/>
            <person name="Gibbs R.A."/>
            <person name="Cree A."/>
            <person name="Dihn H.H."/>
            <person name="Fowler G."/>
            <person name="Jhangiani S."/>
            <person name="Joshi V."/>
            <person name="Lee S."/>
            <person name="Lewis L.R."/>
            <person name="Nazareth L.V."/>
            <person name="Okwuonu G."/>
            <person name="Santibanez J."/>
            <person name="Warren W.C."/>
            <person name="Mardis E.R."/>
            <person name="Weinstock G.M."/>
            <person name="Wilson R.K."/>
            <person name="Delehaunty K."/>
            <person name="Dooling D."/>
            <person name="Fronik C."/>
            <person name="Fulton L."/>
            <person name="Fulton B."/>
            <person name="Graves T."/>
            <person name="Minx P."/>
            <person name="Sodergren E."/>
            <person name="Birney E."/>
            <person name="Margulies E.H."/>
            <person name="Herrero J."/>
            <person name="Green E.D."/>
            <person name="Haussler D."/>
            <person name="Siepel A."/>
            <person name="Goldman N."/>
            <person name="Pollard K.S."/>
            <person name="Pedersen J.S."/>
            <person name="Lander E.S."/>
            <person name="Kellis M."/>
        </authorList>
    </citation>
    <scope>NUCLEOTIDE SEQUENCE [LARGE SCALE GENOMIC DNA]</scope>
    <source>
        <strain evidence="3 4">Thorbecke inbred</strain>
    </source>
</reference>
<dbReference type="Bgee" id="ENSOCUG00000036152">
    <property type="expression patterns" value="Expressed in testis and 8 other cell types or tissues"/>
</dbReference>
<organism evidence="3 4">
    <name type="scientific">Oryctolagus cuniculus</name>
    <name type="common">Rabbit</name>
    <dbReference type="NCBI Taxonomy" id="9986"/>
    <lineage>
        <taxon>Eukaryota</taxon>
        <taxon>Metazoa</taxon>
        <taxon>Chordata</taxon>
        <taxon>Craniata</taxon>
        <taxon>Vertebrata</taxon>
        <taxon>Euteleostomi</taxon>
        <taxon>Mammalia</taxon>
        <taxon>Eutheria</taxon>
        <taxon>Euarchontoglires</taxon>
        <taxon>Glires</taxon>
        <taxon>Lagomorpha</taxon>
        <taxon>Leporidae</taxon>
        <taxon>Oryctolagus</taxon>
    </lineage>
</organism>
<dbReference type="STRING" id="9986.ENSOCUP00000048059"/>
<keyword evidence="2" id="KW-0732">Signal</keyword>
<dbReference type="EMBL" id="AAGW02072732">
    <property type="status" value="NOT_ANNOTATED_CDS"/>
    <property type="molecule type" value="Genomic_DNA"/>
</dbReference>
<reference evidence="3" key="2">
    <citation type="submission" date="2025-08" db="UniProtKB">
        <authorList>
            <consortium name="Ensembl"/>
        </authorList>
    </citation>
    <scope>IDENTIFICATION</scope>
    <source>
        <strain evidence="3">Thorbecke</strain>
    </source>
</reference>
<feature type="region of interest" description="Disordered" evidence="1">
    <location>
        <begin position="88"/>
        <end position="120"/>
    </location>
</feature>
<proteinExistence type="predicted"/>
<keyword evidence="4" id="KW-1185">Reference proteome</keyword>
<feature type="chain" id="PRO_5023930239" evidence="2">
    <location>
        <begin position="21"/>
        <end position="392"/>
    </location>
</feature>
<gene>
    <name evidence="3" type="primary">CCER2</name>
</gene>
<name>A0A5F9DRA9_RABIT</name>
<evidence type="ECO:0000256" key="1">
    <source>
        <dbReference type="SAM" id="MobiDB-lite"/>
    </source>
</evidence>
<dbReference type="Ensembl" id="ENSOCUT00000055349.1">
    <property type="protein sequence ID" value="ENSOCUP00000048059.1"/>
    <property type="gene ID" value="ENSOCUG00000036152.1"/>
</dbReference>
<dbReference type="Proteomes" id="UP000001811">
    <property type="component" value="Chromosome 5"/>
</dbReference>
<feature type="compositionally biased region" description="Basic and acidic residues" evidence="1">
    <location>
        <begin position="90"/>
        <end position="120"/>
    </location>
</feature>